<evidence type="ECO:0000313" key="2">
    <source>
        <dbReference type="Proteomes" id="UP001150238"/>
    </source>
</evidence>
<comment type="caution">
    <text evidence="1">The sequence shown here is derived from an EMBL/GenBank/DDBJ whole genome shotgun (WGS) entry which is preliminary data.</text>
</comment>
<name>A0A9W8ZRI5_9AGAR</name>
<sequence>MNFPRPSYENYGCLVPPVVHQVNNNHSSTMVTPRNIGSEDMSSIAVTGQGHGVEAQEFSSGHGAELDWQTLFLLGNSTDNRVEGSDILAFGQDYQYQAPVSLFDLPLSDISPSTFDTLFGPQESFLSSMGNSMSEALHAHSGNFAHCKTFPQTPLLEIRVLTYWKVADSGAVRPNLHHGLNLFHPYLSASRQLNSLTPAQSTSLNDPAQVVTSMSLPSLNGYVAPTSGDLHAWQDTPVATKGPEVTTSAHNFEEFCKINGYQRLEATYHLRPPGTERAQTARTYFQWASTRNFAKESVGYVGGLDLQRYKIRYSDGNGKVETLETVLIHHLGWNIATFKASTRVFEAVEHLAPNFTWNPEHVPTISTNTRTTTGQIILDKQSPHEVWKGIQYLFHVPGYFINGKMPLNSISKSEKEQIAAQISVKDMQRKLTLIRNMLIPLNDSN</sequence>
<protein>
    <submittedName>
        <fullName evidence="1">Uncharacterized protein</fullName>
    </submittedName>
</protein>
<accession>A0A9W8ZRI5</accession>
<organism evidence="1 2">
    <name type="scientific">Lentinula lateritia</name>
    <dbReference type="NCBI Taxonomy" id="40482"/>
    <lineage>
        <taxon>Eukaryota</taxon>
        <taxon>Fungi</taxon>
        <taxon>Dikarya</taxon>
        <taxon>Basidiomycota</taxon>
        <taxon>Agaricomycotina</taxon>
        <taxon>Agaricomycetes</taxon>
        <taxon>Agaricomycetidae</taxon>
        <taxon>Agaricales</taxon>
        <taxon>Marasmiineae</taxon>
        <taxon>Omphalotaceae</taxon>
        <taxon>Lentinula</taxon>
    </lineage>
</organism>
<gene>
    <name evidence="1" type="ORF">C8J55DRAFT_493980</name>
</gene>
<dbReference type="Proteomes" id="UP001150238">
    <property type="component" value="Unassembled WGS sequence"/>
</dbReference>
<reference evidence="1" key="1">
    <citation type="submission" date="2022-08" db="EMBL/GenBank/DDBJ databases">
        <authorList>
            <consortium name="DOE Joint Genome Institute"/>
            <person name="Min B."/>
            <person name="Riley R."/>
            <person name="Sierra-Patev S."/>
            <person name="Naranjo-Ortiz M."/>
            <person name="Looney B."/>
            <person name="Konkel Z."/>
            <person name="Slot J.C."/>
            <person name="Sakamoto Y."/>
            <person name="Steenwyk J.L."/>
            <person name="Rokas A."/>
            <person name="Carro J."/>
            <person name="Camarero S."/>
            <person name="Ferreira P."/>
            <person name="Molpeceres G."/>
            <person name="Ruiz-Duenas F.J."/>
            <person name="Serrano A."/>
            <person name="Henrissat B."/>
            <person name="Drula E."/>
            <person name="Hughes K.W."/>
            <person name="Mata J.L."/>
            <person name="Ishikawa N.K."/>
            <person name="Vargas-Isla R."/>
            <person name="Ushijima S."/>
            <person name="Smith C.A."/>
            <person name="Ahrendt S."/>
            <person name="Andreopoulos W."/>
            <person name="He G."/>
            <person name="Labutti K."/>
            <person name="Lipzen A."/>
            <person name="Ng V."/>
            <person name="Sandor L."/>
            <person name="Barry K."/>
            <person name="Martinez A.T."/>
            <person name="Xiao Y."/>
            <person name="Gibbons J.G."/>
            <person name="Terashima K."/>
            <person name="Hibbett D.S."/>
            <person name="Grigoriev I.V."/>
        </authorList>
    </citation>
    <scope>NUCLEOTIDE SEQUENCE</scope>
    <source>
        <strain evidence="1">Sp2 HRB7682 ss15</strain>
    </source>
</reference>
<evidence type="ECO:0000313" key="1">
    <source>
        <dbReference type="EMBL" id="KAJ4464194.1"/>
    </source>
</evidence>
<proteinExistence type="predicted"/>
<reference evidence="1" key="2">
    <citation type="journal article" date="2023" name="Proc. Natl. Acad. Sci. U.S.A.">
        <title>A global phylogenomic analysis of the shiitake genus Lentinula.</title>
        <authorList>
            <person name="Sierra-Patev S."/>
            <person name="Min B."/>
            <person name="Naranjo-Ortiz M."/>
            <person name="Looney B."/>
            <person name="Konkel Z."/>
            <person name="Slot J.C."/>
            <person name="Sakamoto Y."/>
            <person name="Steenwyk J.L."/>
            <person name="Rokas A."/>
            <person name="Carro J."/>
            <person name="Camarero S."/>
            <person name="Ferreira P."/>
            <person name="Molpeceres G."/>
            <person name="Ruiz-Duenas F.J."/>
            <person name="Serrano A."/>
            <person name="Henrissat B."/>
            <person name="Drula E."/>
            <person name="Hughes K.W."/>
            <person name="Mata J.L."/>
            <person name="Ishikawa N.K."/>
            <person name="Vargas-Isla R."/>
            <person name="Ushijima S."/>
            <person name="Smith C.A."/>
            <person name="Donoghue J."/>
            <person name="Ahrendt S."/>
            <person name="Andreopoulos W."/>
            <person name="He G."/>
            <person name="LaButti K."/>
            <person name="Lipzen A."/>
            <person name="Ng V."/>
            <person name="Riley R."/>
            <person name="Sandor L."/>
            <person name="Barry K."/>
            <person name="Martinez A.T."/>
            <person name="Xiao Y."/>
            <person name="Gibbons J.G."/>
            <person name="Terashima K."/>
            <person name="Grigoriev I.V."/>
            <person name="Hibbett D."/>
        </authorList>
    </citation>
    <scope>NUCLEOTIDE SEQUENCE</scope>
    <source>
        <strain evidence="1">Sp2 HRB7682 ss15</strain>
    </source>
</reference>
<dbReference type="AlphaFoldDB" id="A0A9W8ZRI5"/>
<dbReference type="EMBL" id="JANVFS010000061">
    <property type="protein sequence ID" value="KAJ4464194.1"/>
    <property type="molecule type" value="Genomic_DNA"/>
</dbReference>